<dbReference type="PROSITE" id="PS51384">
    <property type="entry name" value="FAD_FR"/>
    <property type="match status" value="1"/>
</dbReference>
<protein>
    <recommendedName>
        <fullName evidence="5">FAD-binding FR-type domain-containing protein</fullName>
    </recommendedName>
</protein>
<evidence type="ECO:0000256" key="4">
    <source>
        <dbReference type="SAM" id="Phobius"/>
    </source>
</evidence>
<feature type="transmembrane region" description="Helical" evidence="4">
    <location>
        <begin position="360"/>
        <end position="380"/>
    </location>
</feature>
<dbReference type="EMBL" id="AUSU01002891">
    <property type="protein sequence ID" value="EPS67849.1"/>
    <property type="molecule type" value="Genomic_DNA"/>
</dbReference>
<dbReference type="InterPro" id="IPR000778">
    <property type="entry name" value="Cyt_b245_heavy_chain"/>
</dbReference>
<reference evidence="6 7" key="1">
    <citation type="journal article" date="2013" name="BMC Genomics">
        <title>The miniature genome of a carnivorous plant Genlisea aurea contains a low number of genes and short non-coding sequences.</title>
        <authorList>
            <person name="Leushkin E.V."/>
            <person name="Sutormin R.A."/>
            <person name="Nabieva E.R."/>
            <person name="Penin A.A."/>
            <person name="Kondrashov A.S."/>
            <person name="Logacheva M.D."/>
        </authorList>
    </citation>
    <scope>NUCLEOTIDE SEQUENCE [LARGE SCALE GENOMIC DNA]</scope>
</reference>
<evidence type="ECO:0000256" key="1">
    <source>
        <dbReference type="ARBA" id="ARBA00022630"/>
    </source>
</evidence>
<dbReference type="Gene3D" id="3.40.50.80">
    <property type="entry name" value="Nucleotide-binding domain of ferredoxin-NADP reductase (FNR) module"/>
    <property type="match status" value="2"/>
</dbReference>
<dbReference type="CDD" id="cd06186">
    <property type="entry name" value="NOX_Duox_like_FAD_NADP"/>
    <property type="match status" value="1"/>
</dbReference>
<dbReference type="InterPro" id="IPR013112">
    <property type="entry name" value="FAD-bd_8"/>
</dbReference>
<dbReference type="InterPro" id="IPR039261">
    <property type="entry name" value="FNR_nucleotide-bd"/>
</dbReference>
<dbReference type="Proteomes" id="UP000015453">
    <property type="component" value="Unassembled WGS sequence"/>
</dbReference>
<dbReference type="Pfam" id="PF08030">
    <property type="entry name" value="NAD_binding_6"/>
    <property type="match status" value="1"/>
</dbReference>
<name>S8CL56_9LAMI</name>
<keyword evidence="3" id="KW-0560">Oxidoreductase</keyword>
<dbReference type="SUPFAM" id="SSF52343">
    <property type="entry name" value="Ferredoxin reductase-like, C-terminal NADP-linked domain"/>
    <property type="match status" value="1"/>
</dbReference>
<dbReference type="GO" id="GO:0005886">
    <property type="term" value="C:plasma membrane"/>
    <property type="evidence" value="ECO:0007669"/>
    <property type="project" value="TreeGrafter"/>
</dbReference>
<keyword evidence="4" id="KW-0472">Membrane</keyword>
<evidence type="ECO:0000259" key="5">
    <source>
        <dbReference type="PROSITE" id="PS51384"/>
    </source>
</evidence>
<dbReference type="SFLD" id="SFLDS00052">
    <property type="entry name" value="Ferric_Reductase_Domain"/>
    <property type="match status" value="1"/>
</dbReference>
<dbReference type="Pfam" id="PF08022">
    <property type="entry name" value="FAD_binding_8"/>
    <property type="match status" value="1"/>
</dbReference>
<evidence type="ECO:0000313" key="7">
    <source>
        <dbReference type="Proteomes" id="UP000015453"/>
    </source>
</evidence>
<dbReference type="OrthoDB" id="167398at2759"/>
<keyword evidence="7" id="KW-1185">Reference proteome</keyword>
<gene>
    <name evidence="6" type="ORF">M569_06925</name>
</gene>
<dbReference type="InterPro" id="IPR013121">
    <property type="entry name" value="Fe_red_NAD-bd_6"/>
</dbReference>
<comment type="caution">
    <text evidence="6">The sequence shown here is derived from an EMBL/GenBank/DDBJ whole genome shotgun (WGS) entry which is preliminary data.</text>
</comment>
<dbReference type="SFLD" id="SFLDG01168">
    <property type="entry name" value="Ferric_reductase_subgroup_(FRE"/>
    <property type="match status" value="1"/>
</dbReference>
<keyword evidence="1" id="KW-0285">Flavoprotein</keyword>
<feature type="domain" description="FAD-binding FR-type" evidence="5">
    <location>
        <begin position="87"/>
        <end position="195"/>
    </location>
</feature>
<feature type="transmembrane region" description="Helical" evidence="4">
    <location>
        <begin position="51"/>
        <end position="79"/>
    </location>
</feature>
<sequence length="476" mass="52402">MTSFALRWGDHHVSNVAGEITLVCGLALWMATRRSIRRSSFELFLYAHHLYIPFVIFFILHVGIGFASIMLPGLYLFAIDRYLRLLQSRENARLLSARILPCKTLELNFSKAPSLKYNPTSIIFINVAAISKLQWHPFTVTSSSRSEKDVLSVVIKCEGTWTTKLYETISSSAAASQQLRLPVSVEGPYGPPETDRLLLAHETLVMISGGSGITPFISVLRELASVSVESPIPKIRLVAVFKNSSHLSTLELVLPASNAAPAAVDFDLQIEAYVTRETRKNYDGDKFPSAAARTVYLKPCASDAPISPTLGPNGWLWLAAIISSSFAVFLVVLGAFNRYAVYPVDGDTNNLYSYTKKGSMNVLFISLSIMITATGAYLWNKKHNADEASRLQQSPDDGSATHPDAAVETESLPLQSIMQSVAVHYGHRPDLKKKLQEMEESSVGVLVSGPKELRQDVAAICSSVDNLHFKSISFTW</sequence>
<feature type="transmembrane region" description="Helical" evidence="4">
    <location>
        <begin position="315"/>
        <end position="340"/>
    </location>
</feature>
<evidence type="ECO:0000313" key="6">
    <source>
        <dbReference type="EMBL" id="EPS67849.1"/>
    </source>
</evidence>
<evidence type="ECO:0000256" key="2">
    <source>
        <dbReference type="ARBA" id="ARBA00022827"/>
    </source>
</evidence>
<accession>S8CL56</accession>
<dbReference type="GO" id="GO:0000293">
    <property type="term" value="F:ferric-chelate reductase activity"/>
    <property type="evidence" value="ECO:0007669"/>
    <property type="project" value="TreeGrafter"/>
</dbReference>
<organism evidence="6 7">
    <name type="scientific">Genlisea aurea</name>
    <dbReference type="NCBI Taxonomy" id="192259"/>
    <lineage>
        <taxon>Eukaryota</taxon>
        <taxon>Viridiplantae</taxon>
        <taxon>Streptophyta</taxon>
        <taxon>Embryophyta</taxon>
        <taxon>Tracheophyta</taxon>
        <taxon>Spermatophyta</taxon>
        <taxon>Magnoliopsida</taxon>
        <taxon>eudicotyledons</taxon>
        <taxon>Gunneridae</taxon>
        <taxon>Pentapetalae</taxon>
        <taxon>asterids</taxon>
        <taxon>lamiids</taxon>
        <taxon>Lamiales</taxon>
        <taxon>Lentibulariaceae</taxon>
        <taxon>Genlisea</taxon>
    </lineage>
</organism>
<keyword evidence="2" id="KW-0274">FAD</keyword>
<proteinExistence type="predicted"/>
<dbReference type="AlphaFoldDB" id="S8CL56"/>
<feature type="transmembrane region" description="Helical" evidence="4">
    <location>
        <begin position="12"/>
        <end position="31"/>
    </location>
</feature>
<keyword evidence="4" id="KW-1133">Transmembrane helix</keyword>
<evidence type="ECO:0000256" key="3">
    <source>
        <dbReference type="ARBA" id="ARBA00023002"/>
    </source>
</evidence>
<dbReference type="InterPro" id="IPR050369">
    <property type="entry name" value="RBOH/FRE"/>
</dbReference>
<dbReference type="InterPro" id="IPR017938">
    <property type="entry name" value="Riboflavin_synthase-like_b-brl"/>
</dbReference>
<dbReference type="SUPFAM" id="SSF63380">
    <property type="entry name" value="Riboflavin synthase domain-like"/>
    <property type="match status" value="1"/>
</dbReference>
<dbReference type="PANTHER" id="PTHR11972:SF41">
    <property type="entry name" value="FERRIC REDUCTION OXIDASE 2"/>
    <property type="match status" value="1"/>
</dbReference>
<keyword evidence="4" id="KW-0812">Transmembrane</keyword>
<dbReference type="PANTHER" id="PTHR11972">
    <property type="entry name" value="NADPH OXIDASE"/>
    <property type="match status" value="1"/>
</dbReference>
<dbReference type="InterPro" id="IPR017927">
    <property type="entry name" value="FAD-bd_FR_type"/>
</dbReference>
<dbReference type="PRINTS" id="PR00466">
    <property type="entry name" value="GP91PHOX"/>
</dbReference>